<dbReference type="Pfam" id="PF13487">
    <property type="entry name" value="HD_5"/>
    <property type="match status" value="2"/>
</dbReference>
<dbReference type="Gene3D" id="1.10.3210.10">
    <property type="entry name" value="Hypothetical protein af1432"/>
    <property type="match status" value="2"/>
</dbReference>
<dbReference type="InterPro" id="IPR037522">
    <property type="entry name" value="HD_GYP_dom"/>
</dbReference>
<dbReference type="PROSITE" id="PS51832">
    <property type="entry name" value="HD_GYP"/>
    <property type="match status" value="1"/>
</dbReference>
<protein>
    <submittedName>
        <fullName evidence="3">HD domain-containing protein</fullName>
    </submittedName>
</protein>
<dbReference type="PROSITE" id="PS51831">
    <property type="entry name" value="HD"/>
    <property type="match status" value="1"/>
</dbReference>
<dbReference type="SMART" id="SM00471">
    <property type="entry name" value="HDc"/>
    <property type="match status" value="2"/>
</dbReference>
<gene>
    <name evidence="3" type="ORF">H8704_00785</name>
</gene>
<keyword evidence="4" id="KW-1185">Reference proteome</keyword>
<evidence type="ECO:0000313" key="4">
    <source>
        <dbReference type="Proteomes" id="UP000606193"/>
    </source>
</evidence>
<dbReference type="PANTHER" id="PTHR43155:SF1">
    <property type="entry name" value="3'3'-CGAMP-SPECIFIC PHOSPHODIESTERASE 1"/>
    <property type="match status" value="1"/>
</dbReference>
<organism evidence="3 4">
    <name type="scientific">Jutongia huaianensis</name>
    <dbReference type="NCBI Taxonomy" id="2763668"/>
    <lineage>
        <taxon>Bacteria</taxon>
        <taxon>Bacillati</taxon>
        <taxon>Bacillota</taxon>
        <taxon>Clostridia</taxon>
        <taxon>Lachnospirales</taxon>
        <taxon>Lachnospiraceae</taxon>
        <taxon>Jutongia</taxon>
    </lineage>
</organism>
<comment type="caution">
    <text evidence="3">The sequence shown here is derived from an EMBL/GenBank/DDBJ whole genome shotgun (WGS) entry which is preliminary data.</text>
</comment>
<feature type="domain" description="HD-GYP" evidence="2">
    <location>
        <begin position="217"/>
        <end position="405"/>
    </location>
</feature>
<dbReference type="Proteomes" id="UP000606193">
    <property type="component" value="Unassembled WGS sequence"/>
</dbReference>
<evidence type="ECO:0000259" key="1">
    <source>
        <dbReference type="PROSITE" id="PS51831"/>
    </source>
</evidence>
<proteinExistence type="predicted"/>
<dbReference type="InterPro" id="IPR006674">
    <property type="entry name" value="HD_domain"/>
</dbReference>
<name>A0ABR7MXS3_9FIRM</name>
<dbReference type="InterPro" id="IPR003607">
    <property type="entry name" value="HD/PDEase_dom"/>
</dbReference>
<reference evidence="3 4" key="1">
    <citation type="submission" date="2020-08" db="EMBL/GenBank/DDBJ databases">
        <title>Genome public.</title>
        <authorList>
            <person name="Liu C."/>
            <person name="Sun Q."/>
        </authorList>
    </citation>
    <scope>NUCLEOTIDE SEQUENCE [LARGE SCALE GENOMIC DNA]</scope>
    <source>
        <strain evidence="3 4">NSJ-37</strain>
    </source>
</reference>
<evidence type="ECO:0000259" key="2">
    <source>
        <dbReference type="PROSITE" id="PS51832"/>
    </source>
</evidence>
<accession>A0ABR7MXS3</accession>
<sequence>MKLDVLGLFAACSYALDCVEAELVHVTNKHAKRVAYMSICTAEQIGISGKPLQDLAACALLHDNALTQYIQEELHSDIAQAAVSQQFPNLGLHCSFGEDNVIKLPFHTDVTNVILYHHENANGSGPFHKKWDEIPLFARIIHLCDLLDVMCRATSFTTDTWQRANDLLLKINGSIADEECVHAFIQAFPEKHFLTLGDDDLDARLWAKVPRIKQDLNFTQIKSLADFFAQIVDYKSPFTSTHSIGVAEHARKLSLFMGLEQETSEKMYLAGALHDIGKVAVGNEILEKPGRLTDEEFTIMKHHAAYTYYILSEIDDFEELRDWAAFHHERLDGTGYPFGRSADELSVPERMMSCVDIYQALTESRPYKQGMSHEKTCSILQDMADKGWLDPDIVTQVDLCFQKEQ</sequence>
<feature type="domain" description="HD" evidence="1">
    <location>
        <begin position="239"/>
        <end position="348"/>
    </location>
</feature>
<dbReference type="PANTHER" id="PTHR43155">
    <property type="entry name" value="CYCLIC DI-GMP PHOSPHODIESTERASE PA4108-RELATED"/>
    <property type="match status" value="1"/>
</dbReference>
<dbReference type="EMBL" id="JACRSX010000001">
    <property type="protein sequence ID" value="MBC8561177.1"/>
    <property type="molecule type" value="Genomic_DNA"/>
</dbReference>
<evidence type="ECO:0000313" key="3">
    <source>
        <dbReference type="EMBL" id="MBC8561177.1"/>
    </source>
</evidence>
<dbReference type="SUPFAM" id="SSF109604">
    <property type="entry name" value="HD-domain/PDEase-like"/>
    <property type="match status" value="2"/>
</dbReference>
<dbReference type="CDD" id="cd00077">
    <property type="entry name" value="HDc"/>
    <property type="match status" value="2"/>
</dbReference>
<dbReference type="RefSeq" id="WP_249296926.1">
    <property type="nucleotide sequence ID" value="NZ_JACRSX010000001.1"/>
</dbReference>